<protein>
    <submittedName>
        <fullName evidence="2">Uncharacterized protein</fullName>
    </submittedName>
</protein>
<proteinExistence type="predicted"/>
<keyword evidence="1" id="KW-1133">Transmembrane helix</keyword>
<feature type="transmembrane region" description="Helical" evidence="1">
    <location>
        <begin position="35"/>
        <end position="56"/>
    </location>
</feature>
<reference evidence="2" key="1">
    <citation type="submission" date="2024-02" db="EMBL/GenBank/DDBJ databases">
        <title>Draft genome sequence of new strains in genus Ureaplasma.</title>
        <authorList>
            <person name="Nakajima Y."/>
            <person name="Segawa T."/>
        </authorList>
    </citation>
    <scope>NUCLEOTIDE SEQUENCE [LARGE SCALE GENOMIC DNA]</scope>
    <source>
        <strain evidence="2">OM1</strain>
    </source>
</reference>
<accession>A0ABP9U4K1</accession>
<evidence type="ECO:0000313" key="3">
    <source>
        <dbReference type="Proteomes" id="UP001449582"/>
    </source>
</evidence>
<dbReference type="RefSeq" id="WP_353289460.1">
    <property type="nucleotide sequence ID" value="NZ_BAABQM010000001.1"/>
</dbReference>
<evidence type="ECO:0000256" key="1">
    <source>
        <dbReference type="SAM" id="Phobius"/>
    </source>
</evidence>
<keyword evidence="1" id="KW-0472">Membrane</keyword>
<evidence type="ECO:0000313" key="2">
    <source>
        <dbReference type="EMBL" id="GAA5414293.1"/>
    </source>
</evidence>
<feature type="transmembrane region" description="Helical" evidence="1">
    <location>
        <begin position="62"/>
        <end position="82"/>
    </location>
</feature>
<keyword evidence="1" id="KW-0812">Transmembrane</keyword>
<dbReference type="EMBL" id="BAABQM010000001">
    <property type="protein sequence ID" value="GAA5414293.1"/>
    <property type="molecule type" value="Genomic_DNA"/>
</dbReference>
<comment type="caution">
    <text evidence="2">The sequence shown here is derived from an EMBL/GenBank/DDBJ whole genome shotgun (WGS) entry which is preliminary data.</text>
</comment>
<dbReference type="Proteomes" id="UP001449582">
    <property type="component" value="Unassembled WGS sequence"/>
</dbReference>
<name>A0ABP9U4K1_9BACT</name>
<organism evidence="2 3">
    <name type="scientific">Ureaplasma ceti</name>
    <dbReference type="NCBI Taxonomy" id="3119530"/>
    <lineage>
        <taxon>Bacteria</taxon>
        <taxon>Bacillati</taxon>
        <taxon>Mycoplasmatota</taxon>
        <taxon>Mycoplasmoidales</taxon>
        <taxon>Mycoplasmoidaceae</taxon>
        <taxon>Ureaplasma</taxon>
    </lineage>
</organism>
<keyword evidence="3" id="KW-1185">Reference proteome</keyword>
<sequence length="155" mass="17514">MWDHKHDYLGDHNKPKDYIGALEDLHTLQILRKNAIGVIICQFISSLSIPLLVVLITNVLSTSFYVCLAVLAIPAKIIALLLSIANLIKMNQMKNANLKRKVLTIGVIDFLLVFFTFLWAVITSAVLLSKLKTLRLQQEEIINFTLSQLSQIKQN</sequence>
<gene>
    <name evidence="2" type="ORF">UREOM_0040</name>
</gene>
<feature type="transmembrane region" description="Helical" evidence="1">
    <location>
        <begin position="102"/>
        <end position="128"/>
    </location>
</feature>